<dbReference type="InterPro" id="IPR012280">
    <property type="entry name" value="Semialdhyde_DH_dimer_dom"/>
</dbReference>
<evidence type="ECO:0000256" key="15">
    <source>
        <dbReference type="HAMAP-Rule" id="MF_02121"/>
    </source>
</evidence>
<name>A0AA43RIL9_9ACTN</name>
<dbReference type="SUPFAM" id="SSF55347">
    <property type="entry name" value="Glyceraldehyde-3-phosphate dehydrogenase-like, C-terminal domain"/>
    <property type="match status" value="1"/>
</dbReference>
<dbReference type="InterPro" id="IPR036291">
    <property type="entry name" value="NAD(P)-bd_dom_sf"/>
</dbReference>
<comment type="pathway">
    <text evidence="2 15">Amino-acid biosynthesis; L-lysine biosynthesis via DAP pathway; (S)-tetrahydrodipicolinate from L-aspartate: step 2/4.</text>
</comment>
<evidence type="ECO:0000256" key="8">
    <source>
        <dbReference type="ARBA" id="ARBA00022697"/>
    </source>
</evidence>
<dbReference type="PIRSF" id="PIRSF000148">
    <property type="entry name" value="ASA_dh"/>
    <property type="match status" value="1"/>
</dbReference>
<evidence type="ECO:0000256" key="2">
    <source>
        <dbReference type="ARBA" id="ARBA00005076"/>
    </source>
</evidence>
<protein>
    <recommendedName>
        <fullName evidence="6 15">Aspartate-semialdehyde dehydrogenase</fullName>
        <shortName evidence="15">ASA dehydrogenase</shortName>
        <shortName evidence="15">ASADH</shortName>
        <ecNumber evidence="6 15">1.2.1.11</ecNumber>
    </recommendedName>
    <alternativeName>
        <fullName evidence="15">Aspartate-beta-semialdehyde dehydrogenase</fullName>
    </alternativeName>
</protein>
<sequence>MAGKNVCVLGASGAVGQQMIQCLEEADFPIENLTLLASASSAGTVAKFKGEDITIQETKDGCFDGIDIVLSAVENPVAKAWLPKAVEAGATVVDNSSAYRLQDDVPLVIADVNPEDIEKNNGIIANPNCATIIALLALAPLHKKATIKRIVCSTYQAASGAGMPGINELLAQQKAIAEGREVDAPKAFVDQLAMNLIPDIGGIGENLYTSEEMKMQNEGRKILHHPELRVNCTCVRVPIARSHSESITVEFEEEMTPELARELLGAADGVKVIDDVKSDNAQERYPMPLYTSDQDLVYVGRIREDISALDPKKSLTLWCTGDQIRIGAATNAVKIAQHLV</sequence>
<dbReference type="GO" id="GO:0071266">
    <property type="term" value="P:'de novo' L-methionine biosynthetic process"/>
    <property type="evidence" value="ECO:0007669"/>
    <property type="project" value="UniProtKB-UniRule"/>
</dbReference>
<evidence type="ECO:0000259" key="17">
    <source>
        <dbReference type="SMART" id="SM00859"/>
    </source>
</evidence>
<accession>A0AA43RIL9</accession>
<feature type="binding site" evidence="15">
    <location>
        <begin position="40"/>
        <end position="41"/>
    </location>
    <ligand>
        <name>NADP(+)</name>
        <dbReference type="ChEBI" id="CHEBI:58349"/>
    </ligand>
</feature>
<dbReference type="InterPro" id="IPR012080">
    <property type="entry name" value="Asp_semialdehyde_DH"/>
</dbReference>
<dbReference type="Proteomes" id="UP001168575">
    <property type="component" value="Unassembled WGS sequence"/>
</dbReference>
<dbReference type="GO" id="GO:0004073">
    <property type="term" value="F:aspartate-semialdehyde dehydrogenase activity"/>
    <property type="evidence" value="ECO:0007669"/>
    <property type="project" value="UniProtKB-UniRule"/>
</dbReference>
<comment type="subunit">
    <text evidence="5 15">Homodimer.</text>
</comment>
<dbReference type="Pfam" id="PF01118">
    <property type="entry name" value="Semialdhyde_dh"/>
    <property type="match status" value="1"/>
</dbReference>
<proteinExistence type="inferred from homology"/>
<evidence type="ECO:0000256" key="1">
    <source>
        <dbReference type="ARBA" id="ARBA00005021"/>
    </source>
</evidence>
<dbReference type="GO" id="GO:0009097">
    <property type="term" value="P:isoleucine biosynthetic process"/>
    <property type="evidence" value="ECO:0007669"/>
    <property type="project" value="UniProtKB-UniRule"/>
</dbReference>
<evidence type="ECO:0000313" key="19">
    <source>
        <dbReference type="Proteomes" id="UP001168575"/>
    </source>
</evidence>
<dbReference type="GO" id="GO:0050661">
    <property type="term" value="F:NADP binding"/>
    <property type="evidence" value="ECO:0007669"/>
    <property type="project" value="UniProtKB-UniRule"/>
</dbReference>
<dbReference type="GO" id="GO:0046983">
    <property type="term" value="F:protein dimerization activity"/>
    <property type="evidence" value="ECO:0007669"/>
    <property type="project" value="InterPro"/>
</dbReference>
<comment type="pathway">
    <text evidence="3 15">Amino-acid biosynthesis; L-threonine biosynthesis; L-threonine from L-aspartate: step 2/5.</text>
</comment>
<feature type="active site" description="Proton acceptor" evidence="15 16">
    <location>
        <position position="243"/>
    </location>
</feature>
<evidence type="ECO:0000256" key="7">
    <source>
        <dbReference type="ARBA" id="ARBA00022605"/>
    </source>
</evidence>
<evidence type="ECO:0000256" key="10">
    <source>
        <dbReference type="ARBA" id="ARBA00022915"/>
    </source>
</evidence>
<evidence type="ECO:0000256" key="14">
    <source>
        <dbReference type="ARBA" id="ARBA00047891"/>
    </source>
</evidence>
<dbReference type="InterPro" id="IPR005986">
    <property type="entry name" value="Asp_semialdehyde_DH_beta"/>
</dbReference>
<evidence type="ECO:0000256" key="12">
    <source>
        <dbReference type="ARBA" id="ARBA00023154"/>
    </source>
</evidence>
<organism evidence="18 19">
    <name type="scientific">Phoenicibacter congonensis</name>
    <dbReference type="NCBI Taxonomy" id="1944646"/>
    <lineage>
        <taxon>Bacteria</taxon>
        <taxon>Bacillati</taxon>
        <taxon>Actinomycetota</taxon>
        <taxon>Coriobacteriia</taxon>
        <taxon>Eggerthellales</taxon>
        <taxon>Eggerthellaceae</taxon>
        <taxon>Phoenicibacter</taxon>
    </lineage>
</organism>
<evidence type="ECO:0000256" key="16">
    <source>
        <dbReference type="PIRSR" id="PIRSR000148-1"/>
    </source>
</evidence>
<dbReference type="EMBL" id="JAUMVS010000024">
    <property type="protein sequence ID" value="MDO4841531.1"/>
    <property type="molecule type" value="Genomic_DNA"/>
</dbReference>
<dbReference type="InterPro" id="IPR000534">
    <property type="entry name" value="Semialdehyde_DH_NAD-bd"/>
</dbReference>
<dbReference type="CDD" id="cd02316">
    <property type="entry name" value="VcASADH2_like_N"/>
    <property type="match status" value="1"/>
</dbReference>
<dbReference type="CDD" id="cd18131">
    <property type="entry name" value="ASADH_C_bac_euk_like"/>
    <property type="match status" value="1"/>
</dbReference>
<dbReference type="InterPro" id="IPR000319">
    <property type="entry name" value="Asp-semialdehyde_DH_CS"/>
</dbReference>
<dbReference type="NCBIfam" id="NF011456">
    <property type="entry name" value="PRK14874.1"/>
    <property type="match status" value="1"/>
</dbReference>
<dbReference type="SUPFAM" id="SSF51735">
    <property type="entry name" value="NAD(P)-binding Rossmann-fold domains"/>
    <property type="match status" value="1"/>
</dbReference>
<keyword evidence="7 15" id="KW-0028">Amino-acid biosynthesis</keyword>
<dbReference type="AlphaFoldDB" id="A0AA43RIL9"/>
<evidence type="ECO:0000256" key="6">
    <source>
        <dbReference type="ARBA" id="ARBA00013120"/>
    </source>
</evidence>
<feature type="binding site" evidence="15">
    <location>
        <position position="156"/>
    </location>
    <ligand>
        <name>substrate</name>
    </ligand>
</feature>
<dbReference type="NCBIfam" id="TIGR01296">
    <property type="entry name" value="asd_B"/>
    <property type="match status" value="1"/>
</dbReference>
<keyword evidence="10 15" id="KW-0220">Diaminopimelate biosynthesis</keyword>
<comment type="catalytic activity">
    <reaction evidence="14 15">
        <text>L-aspartate 4-semialdehyde + phosphate + NADP(+) = 4-phospho-L-aspartate + NADPH + H(+)</text>
        <dbReference type="Rhea" id="RHEA:24284"/>
        <dbReference type="ChEBI" id="CHEBI:15378"/>
        <dbReference type="ChEBI" id="CHEBI:43474"/>
        <dbReference type="ChEBI" id="CHEBI:57535"/>
        <dbReference type="ChEBI" id="CHEBI:57783"/>
        <dbReference type="ChEBI" id="CHEBI:58349"/>
        <dbReference type="ChEBI" id="CHEBI:537519"/>
        <dbReference type="EC" id="1.2.1.11"/>
    </reaction>
</comment>
<keyword evidence="13 15" id="KW-0486">Methionine biosynthesis</keyword>
<feature type="domain" description="Semialdehyde dehydrogenase NAD-binding" evidence="17">
    <location>
        <begin position="5"/>
        <end position="120"/>
    </location>
</feature>
<comment type="pathway">
    <text evidence="1 15">Amino-acid biosynthesis; L-methionine biosynthesis via de novo pathway; L-homoserine from L-aspartate: step 2/3.</text>
</comment>
<keyword evidence="8 15" id="KW-0791">Threonine biosynthesis</keyword>
<comment type="similarity">
    <text evidence="4 15">Belongs to the aspartate-semialdehyde dehydrogenase family.</text>
</comment>
<comment type="caution">
    <text evidence="15">Lacks conserved residue(s) required for the propagation of feature annotation.</text>
</comment>
<dbReference type="PANTHER" id="PTHR46278">
    <property type="entry name" value="DEHYDROGENASE, PUTATIVE-RELATED"/>
    <property type="match status" value="1"/>
</dbReference>
<dbReference type="HAMAP" id="MF_02121">
    <property type="entry name" value="ASADH"/>
    <property type="match status" value="1"/>
</dbReference>
<dbReference type="Gene3D" id="3.30.360.10">
    <property type="entry name" value="Dihydrodipicolinate Reductase, domain 2"/>
    <property type="match status" value="1"/>
</dbReference>
<evidence type="ECO:0000256" key="5">
    <source>
        <dbReference type="ARBA" id="ARBA00011738"/>
    </source>
</evidence>
<dbReference type="GO" id="GO:0051287">
    <property type="term" value="F:NAD binding"/>
    <property type="evidence" value="ECO:0007669"/>
    <property type="project" value="InterPro"/>
</dbReference>
<evidence type="ECO:0000256" key="4">
    <source>
        <dbReference type="ARBA" id="ARBA00010584"/>
    </source>
</evidence>
<dbReference type="PANTHER" id="PTHR46278:SF2">
    <property type="entry name" value="ASPARTATE-SEMIALDEHYDE DEHYDROGENASE"/>
    <property type="match status" value="1"/>
</dbReference>
<dbReference type="GO" id="GO:0009089">
    <property type="term" value="P:lysine biosynthetic process via diaminopimelate"/>
    <property type="evidence" value="ECO:0007669"/>
    <property type="project" value="UniProtKB-UniRule"/>
</dbReference>
<evidence type="ECO:0000313" key="18">
    <source>
        <dbReference type="EMBL" id="MDO4841531.1"/>
    </source>
</evidence>
<dbReference type="SMART" id="SM00859">
    <property type="entry name" value="Semialdhyde_dh"/>
    <property type="match status" value="1"/>
</dbReference>
<feature type="binding site" evidence="15">
    <location>
        <position position="323"/>
    </location>
    <ligand>
        <name>NADP(+)</name>
        <dbReference type="ChEBI" id="CHEBI:58349"/>
    </ligand>
</feature>
<keyword evidence="11 15" id="KW-0560">Oxidoreductase</keyword>
<dbReference type="Pfam" id="PF02774">
    <property type="entry name" value="Semialdhyde_dhC"/>
    <property type="match status" value="1"/>
</dbReference>
<feature type="binding site" evidence="15">
    <location>
        <position position="236"/>
    </location>
    <ligand>
        <name>substrate</name>
    </ligand>
</feature>
<keyword evidence="12 15" id="KW-0457">Lysine biosynthesis</keyword>
<evidence type="ECO:0000256" key="11">
    <source>
        <dbReference type="ARBA" id="ARBA00023002"/>
    </source>
</evidence>
<dbReference type="EC" id="1.2.1.11" evidence="6 15"/>
<evidence type="ECO:0000256" key="13">
    <source>
        <dbReference type="ARBA" id="ARBA00023167"/>
    </source>
</evidence>
<feature type="binding site" evidence="15">
    <location>
        <position position="100"/>
    </location>
    <ligand>
        <name>phosphate</name>
        <dbReference type="ChEBI" id="CHEBI:43474"/>
    </ligand>
</feature>
<evidence type="ECO:0000256" key="3">
    <source>
        <dbReference type="ARBA" id="ARBA00005097"/>
    </source>
</evidence>
<feature type="binding site" evidence="15">
    <location>
        <begin position="12"/>
        <end position="15"/>
    </location>
    <ligand>
        <name>NADP(+)</name>
        <dbReference type="ChEBI" id="CHEBI:58349"/>
    </ligand>
</feature>
<dbReference type="GO" id="GO:0019877">
    <property type="term" value="P:diaminopimelate biosynthetic process"/>
    <property type="evidence" value="ECO:0007669"/>
    <property type="project" value="UniProtKB-UniRule"/>
</dbReference>
<reference evidence="18" key="1">
    <citation type="submission" date="2023-07" db="EMBL/GenBank/DDBJ databases">
        <title>Between Cages and Wild: Unraveling the Impact of Captivity on Animal Microbiomes and Antimicrobial Resistance.</title>
        <authorList>
            <person name="Schmartz G.P."/>
            <person name="Rehner J."/>
            <person name="Schuff M.J."/>
            <person name="Becker S.L."/>
            <person name="Kravczyk M."/>
            <person name="Gurevich A."/>
            <person name="Francke R."/>
            <person name="Mueller R."/>
            <person name="Keller V."/>
            <person name="Keller A."/>
        </authorList>
    </citation>
    <scope>NUCLEOTIDE SEQUENCE</scope>
    <source>
        <strain evidence="18">S12M_St_49</strain>
    </source>
</reference>
<evidence type="ECO:0000256" key="9">
    <source>
        <dbReference type="ARBA" id="ARBA00022857"/>
    </source>
</evidence>
<feature type="active site" description="Acyl-thioester intermediate" evidence="15 16">
    <location>
        <position position="129"/>
    </location>
</feature>
<keyword evidence="9 15" id="KW-0521">NADP</keyword>
<dbReference type="PROSITE" id="PS01103">
    <property type="entry name" value="ASD"/>
    <property type="match status" value="1"/>
</dbReference>
<comment type="function">
    <text evidence="15">Catalyzes the NADPH-dependent formation of L-aspartate-semialdehyde (L-ASA) by the reductive dephosphorylation of L-aspartyl-4-phosphate.</text>
</comment>
<keyword evidence="19" id="KW-1185">Reference proteome</keyword>
<dbReference type="GO" id="GO:0009088">
    <property type="term" value="P:threonine biosynthetic process"/>
    <property type="evidence" value="ECO:0007669"/>
    <property type="project" value="UniProtKB-UniRule"/>
</dbReference>
<gene>
    <name evidence="15" type="primary">asd</name>
    <name evidence="18" type="ORF">Q3982_02500</name>
</gene>
<dbReference type="Gene3D" id="3.40.50.720">
    <property type="entry name" value="NAD(P)-binding Rossmann-like Domain"/>
    <property type="match status" value="1"/>
</dbReference>
<comment type="caution">
    <text evidence="18">The sequence shown here is derived from an EMBL/GenBank/DDBJ whole genome shotgun (WGS) entry which is preliminary data.</text>
</comment>
<feature type="binding site" evidence="15">
    <location>
        <begin position="159"/>
        <end position="160"/>
    </location>
    <ligand>
        <name>NADP(+)</name>
        <dbReference type="ChEBI" id="CHEBI:58349"/>
    </ligand>
</feature>